<dbReference type="PROSITE" id="PS50977">
    <property type="entry name" value="HTH_TETR_2"/>
    <property type="match status" value="1"/>
</dbReference>
<evidence type="ECO:0000256" key="1">
    <source>
        <dbReference type="ARBA" id="ARBA00023015"/>
    </source>
</evidence>
<keyword evidence="7" id="KW-1185">Reference proteome</keyword>
<dbReference type="InterPro" id="IPR009057">
    <property type="entry name" value="Homeodomain-like_sf"/>
</dbReference>
<dbReference type="OrthoDB" id="4540879at2"/>
<evidence type="ECO:0000256" key="2">
    <source>
        <dbReference type="ARBA" id="ARBA00023125"/>
    </source>
</evidence>
<keyword evidence="1" id="KW-0805">Transcription regulation</keyword>
<accession>A0A2T0Q1N8</accession>
<name>A0A2T0Q1N8_9ACTN</name>
<dbReference type="InterPro" id="IPR001647">
    <property type="entry name" value="HTH_TetR"/>
</dbReference>
<evidence type="ECO:0000313" key="7">
    <source>
        <dbReference type="Proteomes" id="UP000237846"/>
    </source>
</evidence>
<evidence type="ECO:0000256" key="4">
    <source>
        <dbReference type="PROSITE-ProRule" id="PRU00335"/>
    </source>
</evidence>
<feature type="DNA-binding region" description="H-T-H motif" evidence="4">
    <location>
        <begin position="42"/>
        <end position="61"/>
    </location>
</feature>
<evidence type="ECO:0000259" key="5">
    <source>
        <dbReference type="PROSITE" id="PS50977"/>
    </source>
</evidence>
<feature type="domain" description="HTH tetR-type" evidence="5">
    <location>
        <begin position="19"/>
        <end position="79"/>
    </location>
</feature>
<keyword evidence="3" id="KW-0804">Transcription</keyword>
<sequence>MADPERSTELLWGTGARRGLSLERIVRAAVELADAEGLAAVSMRRLAERLGFTTMALYRHVPGKTELLDLMRDAVHDEHEPSGAKGAAEWRAELETWARREREAYRRHPWLVETVDVRHVPGPRAVAAFERGLEIVARTGLPPAEVVASVELLAGLAGSAARQSAVAVRAERSTGVSDQEWWNRRDSLFAHFDRYPTLSRLYEQGAYDTPLDPFEFGLQRVLDGIEARVRDESRDESKCEVCGRPVERPAAGRPRSYCSPACRQRAYRARRSG</sequence>
<dbReference type="GO" id="GO:0045892">
    <property type="term" value="P:negative regulation of DNA-templated transcription"/>
    <property type="evidence" value="ECO:0007669"/>
    <property type="project" value="InterPro"/>
</dbReference>
<evidence type="ECO:0000256" key="3">
    <source>
        <dbReference type="ARBA" id="ARBA00023163"/>
    </source>
</evidence>
<dbReference type="EMBL" id="PVZC01000005">
    <property type="protein sequence ID" value="PRX97715.1"/>
    <property type="molecule type" value="Genomic_DNA"/>
</dbReference>
<proteinExistence type="predicted"/>
<gene>
    <name evidence="6" type="ORF">CLV72_10565</name>
</gene>
<dbReference type="Proteomes" id="UP000237846">
    <property type="component" value="Unassembled WGS sequence"/>
</dbReference>
<dbReference type="GO" id="GO:0003700">
    <property type="term" value="F:DNA-binding transcription factor activity"/>
    <property type="evidence" value="ECO:0007669"/>
    <property type="project" value="TreeGrafter"/>
</dbReference>
<protein>
    <submittedName>
        <fullName evidence="6">TetR family transcriptional regulator</fullName>
    </submittedName>
</protein>
<reference evidence="6 7" key="1">
    <citation type="submission" date="2018-03" db="EMBL/GenBank/DDBJ databases">
        <title>Genomic Encyclopedia of Archaeal and Bacterial Type Strains, Phase II (KMG-II): from individual species to whole genera.</title>
        <authorList>
            <person name="Goeker M."/>
        </authorList>
    </citation>
    <scope>NUCLEOTIDE SEQUENCE [LARGE SCALE GENOMIC DNA]</scope>
    <source>
        <strain evidence="6 7">DSM 45601</strain>
    </source>
</reference>
<dbReference type="Gene3D" id="1.10.357.10">
    <property type="entry name" value="Tetracycline Repressor, domain 2"/>
    <property type="match status" value="1"/>
</dbReference>
<dbReference type="InterPro" id="IPR004111">
    <property type="entry name" value="Repressor_TetR_C"/>
</dbReference>
<dbReference type="RefSeq" id="WP_106247292.1">
    <property type="nucleotide sequence ID" value="NZ_PVZC01000005.1"/>
</dbReference>
<dbReference type="SUPFAM" id="SSF48498">
    <property type="entry name" value="Tetracyclin repressor-like, C-terminal domain"/>
    <property type="match status" value="1"/>
</dbReference>
<dbReference type="Pfam" id="PF02909">
    <property type="entry name" value="TetR_C_1"/>
    <property type="match status" value="1"/>
</dbReference>
<evidence type="ECO:0000313" key="6">
    <source>
        <dbReference type="EMBL" id="PRX97715.1"/>
    </source>
</evidence>
<dbReference type="InterPro" id="IPR036271">
    <property type="entry name" value="Tet_transcr_reg_TetR-rel_C_sf"/>
</dbReference>
<dbReference type="Gene3D" id="1.10.10.60">
    <property type="entry name" value="Homeodomain-like"/>
    <property type="match status" value="1"/>
</dbReference>
<dbReference type="Pfam" id="PF00440">
    <property type="entry name" value="TetR_N"/>
    <property type="match status" value="1"/>
</dbReference>
<dbReference type="PANTHER" id="PTHR30055:SF151">
    <property type="entry name" value="TRANSCRIPTIONAL REGULATORY PROTEIN"/>
    <property type="match status" value="1"/>
</dbReference>
<dbReference type="InterPro" id="IPR050109">
    <property type="entry name" value="HTH-type_TetR-like_transc_reg"/>
</dbReference>
<keyword evidence="2 4" id="KW-0238">DNA-binding</keyword>
<dbReference type="PANTHER" id="PTHR30055">
    <property type="entry name" value="HTH-TYPE TRANSCRIPTIONAL REGULATOR RUTR"/>
    <property type="match status" value="1"/>
</dbReference>
<organism evidence="6 7">
    <name type="scientific">Allonocardiopsis opalescens</name>
    <dbReference type="NCBI Taxonomy" id="1144618"/>
    <lineage>
        <taxon>Bacteria</taxon>
        <taxon>Bacillati</taxon>
        <taxon>Actinomycetota</taxon>
        <taxon>Actinomycetes</taxon>
        <taxon>Streptosporangiales</taxon>
        <taxon>Allonocardiopsis</taxon>
    </lineage>
</organism>
<comment type="caution">
    <text evidence="6">The sequence shown here is derived from an EMBL/GenBank/DDBJ whole genome shotgun (WGS) entry which is preliminary data.</text>
</comment>
<dbReference type="SUPFAM" id="SSF46689">
    <property type="entry name" value="Homeodomain-like"/>
    <property type="match status" value="1"/>
</dbReference>
<dbReference type="GO" id="GO:0000976">
    <property type="term" value="F:transcription cis-regulatory region binding"/>
    <property type="evidence" value="ECO:0007669"/>
    <property type="project" value="TreeGrafter"/>
</dbReference>
<dbReference type="AlphaFoldDB" id="A0A2T0Q1N8"/>